<dbReference type="Gene3D" id="3.40.50.720">
    <property type="entry name" value="NAD(P)-binding Rossmann-like Domain"/>
    <property type="match status" value="1"/>
</dbReference>
<proteinExistence type="inferred from homology"/>
<dbReference type="PANTHER" id="PTHR42879">
    <property type="entry name" value="3-OXOACYL-(ACYL-CARRIER-PROTEIN) REDUCTASE"/>
    <property type="match status" value="1"/>
</dbReference>
<dbReference type="NCBIfam" id="NF047420">
    <property type="entry name" value="EF_P_mod_YmfI"/>
    <property type="match status" value="1"/>
</dbReference>
<comment type="caution">
    <text evidence="2">The sequence shown here is derived from an EMBL/GenBank/DDBJ whole genome shotgun (WGS) entry which is preliminary data.</text>
</comment>
<dbReference type="InterPro" id="IPR036291">
    <property type="entry name" value="NAD(P)-bd_dom_sf"/>
</dbReference>
<protein>
    <submittedName>
        <fullName evidence="2">SDR family NAD(P)-dependent oxidoreductase</fullName>
    </submittedName>
</protein>
<accession>A0A9E2KSP5</accession>
<dbReference type="PRINTS" id="PR00081">
    <property type="entry name" value="GDHRDH"/>
</dbReference>
<dbReference type="SUPFAM" id="SSF51735">
    <property type="entry name" value="NAD(P)-binding Rossmann-fold domains"/>
    <property type="match status" value="1"/>
</dbReference>
<dbReference type="EMBL" id="JAHLFT010000099">
    <property type="protein sequence ID" value="MBU3828983.1"/>
    <property type="molecule type" value="Genomic_DNA"/>
</dbReference>
<evidence type="ECO:0000313" key="3">
    <source>
        <dbReference type="Proteomes" id="UP000823844"/>
    </source>
</evidence>
<dbReference type="Pfam" id="PF00106">
    <property type="entry name" value="adh_short"/>
    <property type="match status" value="1"/>
</dbReference>
<dbReference type="PANTHER" id="PTHR42879:SF2">
    <property type="entry name" value="3-OXOACYL-[ACYL-CARRIER-PROTEIN] REDUCTASE FABG"/>
    <property type="match status" value="1"/>
</dbReference>
<evidence type="ECO:0000313" key="2">
    <source>
        <dbReference type="EMBL" id="MBU3828983.1"/>
    </source>
</evidence>
<dbReference type="InterPro" id="IPR050259">
    <property type="entry name" value="SDR"/>
</dbReference>
<name>A0A9E2KSP5_9LACO</name>
<comment type="similarity">
    <text evidence="1">Belongs to the short-chain dehydrogenases/reductases (SDR) family.</text>
</comment>
<evidence type="ECO:0000256" key="1">
    <source>
        <dbReference type="ARBA" id="ARBA00006484"/>
    </source>
</evidence>
<dbReference type="InterPro" id="IPR020904">
    <property type="entry name" value="Sc_DH/Rdtase_CS"/>
</dbReference>
<organism evidence="2 3">
    <name type="scientific">Candidatus Lactobacillus pullistercoris</name>
    <dbReference type="NCBI Taxonomy" id="2838636"/>
    <lineage>
        <taxon>Bacteria</taxon>
        <taxon>Bacillati</taxon>
        <taxon>Bacillota</taxon>
        <taxon>Bacilli</taxon>
        <taxon>Lactobacillales</taxon>
        <taxon>Lactobacillaceae</taxon>
        <taxon>Lactobacillus</taxon>
    </lineage>
</organism>
<sequence>MKRAIVFGATGGIGQAISEELAADGWSLYVHCNQNWDEALKLSRDLSKNYPKQDFLPVKFNFLSNEQQLISFVDSLLPVNAVVFAHGITKYGFLGEQSLNQIEKIIQINLTVPIELTKLFEKTLIKQDFSRIVYLGSVYGGQGSALEAVYSATKAGLSRFSQAYAREIASTNLTVNVVAPGAIDTPMNSMFSPDVMEEVKEEIPASRLGKGEDIAFWIKTLLDKRSSYCTGQTIYVSGGWLL</sequence>
<dbReference type="PROSITE" id="PS00061">
    <property type="entry name" value="ADH_SHORT"/>
    <property type="match status" value="1"/>
</dbReference>
<dbReference type="GO" id="GO:0032787">
    <property type="term" value="P:monocarboxylic acid metabolic process"/>
    <property type="evidence" value="ECO:0007669"/>
    <property type="project" value="UniProtKB-ARBA"/>
</dbReference>
<dbReference type="Proteomes" id="UP000823844">
    <property type="component" value="Unassembled WGS sequence"/>
</dbReference>
<dbReference type="AlphaFoldDB" id="A0A9E2KSP5"/>
<gene>
    <name evidence="2" type="ORF">H9806_07690</name>
</gene>
<reference evidence="2" key="1">
    <citation type="journal article" date="2021" name="PeerJ">
        <title>Extensive microbial diversity within the chicken gut microbiome revealed by metagenomics and culture.</title>
        <authorList>
            <person name="Gilroy R."/>
            <person name="Ravi A."/>
            <person name="Getino M."/>
            <person name="Pursley I."/>
            <person name="Horton D.L."/>
            <person name="Alikhan N.F."/>
            <person name="Baker D."/>
            <person name="Gharbi K."/>
            <person name="Hall N."/>
            <person name="Watson M."/>
            <person name="Adriaenssens E.M."/>
            <person name="Foster-Nyarko E."/>
            <person name="Jarju S."/>
            <person name="Secka A."/>
            <person name="Antonio M."/>
            <person name="Oren A."/>
            <person name="Chaudhuri R.R."/>
            <person name="La Ragione R."/>
            <person name="Hildebrand F."/>
            <person name="Pallen M.J."/>
        </authorList>
    </citation>
    <scope>NUCLEOTIDE SEQUENCE</scope>
    <source>
        <strain evidence="2">F6-686</strain>
    </source>
</reference>
<reference evidence="2" key="2">
    <citation type="submission" date="2021-04" db="EMBL/GenBank/DDBJ databases">
        <authorList>
            <person name="Gilroy R."/>
        </authorList>
    </citation>
    <scope>NUCLEOTIDE SEQUENCE</scope>
    <source>
        <strain evidence="2">F6-686</strain>
    </source>
</reference>
<dbReference type="InterPro" id="IPR002347">
    <property type="entry name" value="SDR_fam"/>
</dbReference>
<dbReference type="CDD" id="cd05233">
    <property type="entry name" value="SDR_c"/>
    <property type="match status" value="1"/>
</dbReference>